<dbReference type="AlphaFoldDB" id="A0AAW6D1K2"/>
<reference evidence="1" key="1">
    <citation type="submission" date="2023-01" db="EMBL/GenBank/DDBJ databases">
        <title>Human gut microbiome strain richness.</title>
        <authorList>
            <person name="Chen-Liaw A."/>
        </authorList>
    </citation>
    <scope>NUCLEOTIDE SEQUENCE</scope>
    <source>
        <strain evidence="1">1001283st1_G1_1001283B150217_161031</strain>
    </source>
</reference>
<evidence type="ECO:0000313" key="1">
    <source>
        <dbReference type="EMBL" id="MDB8002647.1"/>
    </source>
</evidence>
<dbReference type="InterPro" id="IPR010144">
    <property type="entry name" value="CRISPR-assoc_prot_Csd1-typ"/>
</dbReference>
<evidence type="ECO:0000313" key="2">
    <source>
        <dbReference type="Proteomes" id="UP001210809"/>
    </source>
</evidence>
<gene>
    <name evidence="1" type="primary">cas8c</name>
    <name evidence="1" type="ORF">PNE09_01050</name>
</gene>
<dbReference type="NCBIfam" id="TIGR01863">
    <property type="entry name" value="cas_Csd1"/>
    <property type="match status" value="1"/>
</dbReference>
<name>A0AAW6D1K2_9FIRM</name>
<protein>
    <submittedName>
        <fullName evidence="1">Type I-C CRISPR-associated protein Cas8c/Csd1</fullName>
    </submittedName>
</protein>
<sequence length="604" mass="68464">MILSWTDELMRAYDILNSTNDRNLLPLCHSTQNAQITIDINSDGTIPSIGFAEKVEKEDAVTIIPVTEDSSSRGAGINPHPLADKLIYIAGDYPKYADVKKSDNSDYYNAYIENLKKWCESGSAPQEVKAVYTYLSKGTIIADLIDAGIFTLNEKGKLSDEKIANTDPADCFVRFSVDGKKLWKDESLYQAYIAYVCGDCATSDICYATGEHGGITYKHPSKIRNTGDKAKLFSTNDESGFSYRGRFADKTQATAISFDYSQKLHNALKCLIKKQGYMVDGLCILVWENNLEEIQKPFEGCSFDDDEDGYIPESNTGEINKTLTIASITGTKNKYKSDSKTLLIMFDSATTGRLSMTEYAEVATSDYLSNLEKWHRDTSWICYGKRRSFSVYEIAACAYGNEEGSVLKPGEKTKKDVYQRLIPYIVCGGRIPQDIVNQLFIRACRYNAFDNKSNNWQRVVNCACGMIRKRIIETKGECTMSLEKECCDRDYLYGRLLAVADYAEGSTYDEKENRPTNAKRLFEAFSNHPCETWKVLCLSLRPYLNRMNIGKRSYFERMINQITAMFPLDTYNDNSPLSSEFLHAYSCQMNDFFTKKTDDNKEEE</sequence>
<dbReference type="Pfam" id="PF09709">
    <property type="entry name" value="Cas_Csd1"/>
    <property type="match status" value="1"/>
</dbReference>
<comment type="caution">
    <text evidence="1">The sequence shown here is derived from an EMBL/GenBank/DDBJ whole genome shotgun (WGS) entry which is preliminary data.</text>
</comment>
<dbReference type="Proteomes" id="UP001210809">
    <property type="component" value="Unassembled WGS sequence"/>
</dbReference>
<proteinExistence type="predicted"/>
<accession>A0AAW6D1K2</accession>
<organism evidence="1 2">
    <name type="scientific">[Eubacterium] siraeum</name>
    <dbReference type="NCBI Taxonomy" id="39492"/>
    <lineage>
        <taxon>Bacteria</taxon>
        <taxon>Bacillati</taxon>
        <taxon>Bacillota</taxon>
        <taxon>Clostridia</taxon>
        <taxon>Eubacteriales</taxon>
        <taxon>Oscillospiraceae</taxon>
        <taxon>Oscillospiraceae incertae sedis</taxon>
    </lineage>
</organism>
<dbReference type="EMBL" id="JAQLXW010000001">
    <property type="protein sequence ID" value="MDB8002647.1"/>
    <property type="molecule type" value="Genomic_DNA"/>
</dbReference>